<feature type="region of interest" description="Disordered" evidence="2">
    <location>
        <begin position="63"/>
        <end position="118"/>
    </location>
</feature>
<evidence type="ECO:0000256" key="1">
    <source>
        <dbReference type="PROSITE-ProRule" id="PRU00047"/>
    </source>
</evidence>
<dbReference type="EMBL" id="JABWDY010004172">
    <property type="protein sequence ID" value="KAF5205357.1"/>
    <property type="molecule type" value="Genomic_DNA"/>
</dbReference>
<evidence type="ECO:0000313" key="5">
    <source>
        <dbReference type="EMBL" id="KAF5205357.1"/>
    </source>
</evidence>
<proteinExistence type="predicted"/>
<keyword evidence="1" id="KW-0863">Zinc-finger</keyword>
<feature type="domain" description="CCHC-type" evidence="3">
    <location>
        <begin position="190"/>
        <end position="203"/>
    </location>
</feature>
<dbReference type="SMART" id="SM00343">
    <property type="entry name" value="ZnF_C2HC"/>
    <property type="match status" value="4"/>
</dbReference>
<evidence type="ECO:0000256" key="2">
    <source>
        <dbReference type="SAM" id="MobiDB-lite"/>
    </source>
</evidence>
<dbReference type="AlphaFoldDB" id="A0A7J6X8N2"/>
<feature type="compositionally biased region" description="Basic and acidic residues" evidence="2">
    <location>
        <begin position="77"/>
        <end position="88"/>
    </location>
</feature>
<dbReference type="InterPro" id="IPR012340">
    <property type="entry name" value="NA-bd_OB-fold"/>
</dbReference>
<evidence type="ECO:0000259" key="4">
    <source>
        <dbReference type="PROSITE" id="PS51857"/>
    </source>
</evidence>
<dbReference type="SMART" id="SM00357">
    <property type="entry name" value="CSP"/>
    <property type="match status" value="1"/>
</dbReference>
<dbReference type="Gene3D" id="4.10.60.10">
    <property type="entry name" value="Zinc finger, CCHC-type"/>
    <property type="match status" value="4"/>
</dbReference>
<accession>A0A7J6X8N2</accession>
<dbReference type="SUPFAM" id="SSF50249">
    <property type="entry name" value="Nucleic acid-binding proteins"/>
    <property type="match status" value="1"/>
</dbReference>
<keyword evidence="1" id="KW-0862">Zinc</keyword>
<dbReference type="InterPro" id="IPR002059">
    <property type="entry name" value="CSP_DNA-bd"/>
</dbReference>
<dbReference type="PROSITE" id="PS00352">
    <property type="entry name" value="CSD_1"/>
    <property type="match status" value="1"/>
</dbReference>
<dbReference type="PROSITE" id="PS51857">
    <property type="entry name" value="CSD_2"/>
    <property type="match status" value="1"/>
</dbReference>
<dbReference type="Gene3D" id="2.40.50.140">
    <property type="entry name" value="Nucleic acid-binding proteins"/>
    <property type="match status" value="1"/>
</dbReference>
<keyword evidence="6" id="KW-1185">Reference proteome</keyword>
<dbReference type="InterPro" id="IPR011129">
    <property type="entry name" value="CSD"/>
</dbReference>
<dbReference type="Pfam" id="PF00098">
    <property type="entry name" value="zf-CCHC"/>
    <property type="match status" value="4"/>
</dbReference>
<organism evidence="5 6">
    <name type="scientific">Thalictrum thalictroides</name>
    <name type="common">Rue-anemone</name>
    <name type="synonym">Anemone thalictroides</name>
    <dbReference type="NCBI Taxonomy" id="46969"/>
    <lineage>
        <taxon>Eukaryota</taxon>
        <taxon>Viridiplantae</taxon>
        <taxon>Streptophyta</taxon>
        <taxon>Embryophyta</taxon>
        <taxon>Tracheophyta</taxon>
        <taxon>Spermatophyta</taxon>
        <taxon>Magnoliopsida</taxon>
        <taxon>Ranunculales</taxon>
        <taxon>Ranunculaceae</taxon>
        <taxon>Thalictroideae</taxon>
        <taxon>Thalictrum</taxon>
    </lineage>
</organism>
<evidence type="ECO:0000313" key="6">
    <source>
        <dbReference type="Proteomes" id="UP000554482"/>
    </source>
</evidence>
<dbReference type="GO" id="GO:0003676">
    <property type="term" value="F:nucleic acid binding"/>
    <property type="evidence" value="ECO:0007669"/>
    <property type="project" value="InterPro"/>
</dbReference>
<keyword evidence="1" id="KW-0479">Metal-binding</keyword>
<dbReference type="GO" id="GO:0008270">
    <property type="term" value="F:zinc ion binding"/>
    <property type="evidence" value="ECO:0007669"/>
    <property type="project" value="UniProtKB-KW"/>
</dbReference>
<sequence length="247" mass="25633">MARKVGTVKWFNGQKGFGFITPNEKGDDLFVHQTAIRSEGYRTLAEGDTVEFEIEKGTDGKLKAVDVSGPGGVNVRSSDRTTPKRDNFDGSNNGGDGYGKKGVRSSGGGGRGNGYGGRSGGRGDDGCYNCGEVGHIARDCAKKGSNGGGGGDRSAGCCYTCGQEGHMARNCEQNKGSSYNRGGGGGNINCFTCGKLGHIARDCVSEEDNGGSSGGNGGGRRYSREGNCFNCGEEGHFARECSNDKKN</sequence>
<feature type="domain" description="CSD" evidence="4">
    <location>
        <begin position="3"/>
        <end position="69"/>
    </location>
</feature>
<feature type="compositionally biased region" description="Gly residues" evidence="2">
    <location>
        <begin position="105"/>
        <end position="118"/>
    </location>
</feature>
<name>A0A7J6X8N2_THATH</name>
<feature type="domain" description="CCHC-type" evidence="3">
    <location>
        <begin position="158"/>
        <end position="173"/>
    </location>
</feature>
<reference evidence="5 6" key="1">
    <citation type="submission" date="2020-06" db="EMBL/GenBank/DDBJ databases">
        <title>Transcriptomic and genomic resources for Thalictrum thalictroides and T. hernandezii: Facilitating candidate gene discovery in an emerging model plant lineage.</title>
        <authorList>
            <person name="Arias T."/>
            <person name="Riano-Pachon D.M."/>
            <person name="Di Stilio V.S."/>
        </authorList>
    </citation>
    <scope>NUCLEOTIDE SEQUENCE [LARGE SCALE GENOMIC DNA]</scope>
    <source>
        <strain evidence="6">cv. WT478/WT964</strain>
        <tissue evidence="5">Leaves</tissue>
    </source>
</reference>
<dbReference type="Pfam" id="PF00313">
    <property type="entry name" value="CSD"/>
    <property type="match status" value="1"/>
</dbReference>
<dbReference type="SUPFAM" id="SSF57756">
    <property type="entry name" value="Retrovirus zinc finger-like domains"/>
    <property type="match status" value="2"/>
</dbReference>
<dbReference type="CDD" id="cd04458">
    <property type="entry name" value="CSP_CDS"/>
    <property type="match status" value="1"/>
</dbReference>
<dbReference type="PRINTS" id="PR00050">
    <property type="entry name" value="COLDSHOCK"/>
</dbReference>
<dbReference type="InterPro" id="IPR001878">
    <property type="entry name" value="Znf_CCHC"/>
</dbReference>
<dbReference type="PANTHER" id="PTHR46565">
    <property type="entry name" value="COLD SHOCK DOMAIN PROTEIN 2"/>
    <property type="match status" value="1"/>
</dbReference>
<feature type="domain" description="CCHC-type" evidence="3">
    <location>
        <begin position="228"/>
        <end position="243"/>
    </location>
</feature>
<gene>
    <name evidence="5" type="ORF">FRX31_005056</name>
</gene>
<dbReference type="InterPro" id="IPR019844">
    <property type="entry name" value="CSD_CS"/>
</dbReference>
<dbReference type="Proteomes" id="UP000554482">
    <property type="component" value="Unassembled WGS sequence"/>
</dbReference>
<comment type="caution">
    <text evidence="5">The sequence shown here is derived from an EMBL/GenBank/DDBJ whole genome shotgun (WGS) entry which is preliminary data.</text>
</comment>
<evidence type="ECO:0000259" key="3">
    <source>
        <dbReference type="PROSITE" id="PS50158"/>
    </source>
</evidence>
<dbReference type="PANTHER" id="PTHR46565:SF20">
    <property type="entry name" value="COLD SHOCK DOMAIN-CONTAINING PROTEIN 4"/>
    <property type="match status" value="1"/>
</dbReference>
<feature type="domain" description="CCHC-type" evidence="3">
    <location>
        <begin position="127"/>
        <end position="140"/>
    </location>
</feature>
<protein>
    <submittedName>
        <fullName evidence="5">Cold shock protein</fullName>
    </submittedName>
</protein>
<dbReference type="OrthoDB" id="422005at2759"/>
<dbReference type="InterPro" id="IPR036875">
    <property type="entry name" value="Znf_CCHC_sf"/>
</dbReference>
<dbReference type="PROSITE" id="PS50158">
    <property type="entry name" value="ZF_CCHC"/>
    <property type="match status" value="4"/>
</dbReference>